<keyword evidence="1" id="KW-0732">Signal</keyword>
<dbReference type="GO" id="GO:0005975">
    <property type="term" value="P:carbohydrate metabolic process"/>
    <property type="evidence" value="ECO:0007669"/>
    <property type="project" value="InterPro"/>
</dbReference>
<feature type="domain" description="DUF4964" evidence="2">
    <location>
        <begin position="30"/>
        <end position="92"/>
    </location>
</feature>
<evidence type="ECO:0000313" key="5">
    <source>
        <dbReference type="EMBL" id="KAB2577227.1"/>
    </source>
</evidence>
<dbReference type="SUPFAM" id="SSF48208">
    <property type="entry name" value="Six-hairpin glycosidases"/>
    <property type="match status" value="1"/>
</dbReference>
<organism evidence="5 6">
    <name type="scientific">Lasiodiplodia theobromae</name>
    <dbReference type="NCBI Taxonomy" id="45133"/>
    <lineage>
        <taxon>Eukaryota</taxon>
        <taxon>Fungi</taxon>
        <taxon>Dikarya</taxon>
        <taxon>Ascomycota</taxon>
        <taxon>Pezizomycotina</taxon>
        <taxon>Dothideomycetes</taxon>
        <taxon>Dothideomycetes incertae sedis</taxon>
        <taxon>Botryosphaeriales</taxon>
        <taxon>Botryosphaeriaceae</taxon>
        <taxon>Lasiodiplodia</taxon>
    </lineage>
</organism>
<dbReference type="InterPro" id="IPR052743">
    <property type="entry name" value="Glutaminase_GtaA"/>
</dbReference>
<dbReference type="Gene3D" id="1.50.10.10">
    <property type="match status" value="1"/>
</dbReference>
<feature type="chain" id="PRO_5024851843" evidence="1">
    <location>
        <begin position="16"/>
        <end position="858"/>
    </location>
</feature>
<dbReference type="Proteomes" id="UP000325902">
    <property type="component" value="Unassembled WGS sequence"/>
</dbReference>
<dbReference type="EMBL" id="VCHE01000018">
    <property type="protein sequence ID" value="KAB2577227.1"/>
    <property type="molecule type" value="Genomic_DNA"/>
</dbReference>
<dbReference type="Pfam" id="PF17168">
    <property type="entry name" value="DUF5127"/>
    <property type="match status" value="1"/>
</dbReference>
<evidence type="ECO:0000259" key="2">
    <source>
        <dbReference type="Pfam" id="PF16334"/>
    </source>
</evidence>
<dbReference type="AlphaFoldDB" id="A0A5N5DHM9"/>
<dbReference type="InterPro" id="IPR032515">
    <property type="entry name" value="DUF4964"/>
</dbReference>
<dbReference type="InterPro" id="IPR033433">
    <property type="entry name" value="GtaA_N"/>
</dbReference>
<reference evidence="5 6" key="1">
    <citation type="journal article" date="2019" name="Sci. Rep.">
        <title>A multi-omics analysis of the grapevine pathogen Lasiodiplodia theobromae reveals that temperature affects the expression of virulence- and pathogenicity-related genes.</title>
        <authorList>
            <person name="Felix C."/>
            <person name="Meneses R."/>
            <person name="Goncalves M.F.M."/>
            <person name="Tilleman L."/>
            <person name="Duarte A.S."/>
            <person name="Jorrin-Novo J.V."/>
            <person name="Van de Peer Y."/>
            <person name="Deforce D."/>
            <person name="Van Nieuwerburgh F."/>
            <person name="Esteves A.C."/>
            <person name="Alves A."/>
        </authorList>
    </citation>
    <scope>NUCLEOTIDE SEQUENCE [LARGE SCALE GENOMIC DNA]</scope>
    <source>
        <strain evidence="5 6">LA-SOL3</strain>
    </source>
</reference>
<name>A0A5N5DHM9_9PEZI</name>
<dbReference type="InterPro" id="IPR008928">
    <property type="entry name" value="6-hairpin_glycosidase_sf"/>
</dbReference>
<evidence type="ECO:0000256" key="1">
    <source>
        <dbReference type="SAM" id="SignalP"/>
    </source>
</evidence>
<dbReference type="OrthoDB" id="431715at2759"/>
<dbReference type="Pfam" id="PF16335">
    <property type="entry name" value="GtaA_6_Hairpin"/>
    <property type="match status" value="1"/>
</dbReference>
<feature type="signal peptide" evidence="1">
    <location>
        <begin position="1"/>
        <end position="15"/>
    </location>
</feature>
<evidence type="ECO:0000259" key="3">
    <source>
        <dbReference type="Pfam" id="PF16335"/>
    </source>
</evidence>
<evidence type="ECO:0000313" key="6">
    <source>
        <dbReference type="Proteomes" id="UP000325902"/>
    </source>
</evidence>
<feature type="domain" description="Glutaminase A N-terminal" evidence="4">
    <location>
        <begin position="119"/>
        <end position="356"/>
    </location>
</feature>
<sequence length="858" mass="94394">MYSLLSLILAASAYAQNSASSDSSADPAVVYSPARPPAVPLAVRSPYTSVWSSTENNGTLNTNGVQFWTGQAVGWEGIIVVDGISYEWMGTNIANSVLPQLDNFKSATPLSVSYDSQYSNFTFTAGPVLVTASFFSPVVPQDLCRTSIPLSYLEVSYESQDNATHSVNLYTDVDNSWNNFQGSADITAGLNVDSSEFKPNSTVTNTTLFTWWYHLSQEFYFSEVNDFPQWGNMTLSTQPGDSKNFTFASGKATNIRYSFIQKGYLSNYVDVKEGQVFAFSHDMKQSRRGSVLYTVGVIQEPVINLLTSEGLQSLNPWWSSEGCYSSNWANLVATHYDDFATVQEMAATWEAQLKTDIDEYYAAEGGNVSSTSTPSFTNASMSSPELFGGPYEAGTDQFGENWIFNSSNGYGYLDAINKSGVAIPDVPEDHSYYAIVALSTRQIMGAYMLTIPPTFGYGNASDIYNSSEPFMFQKEISSNGNMNTVDVLYPAMPFFLYANPNLLRFAMNPLYLNQESGFYPRSYSMHDLGSHYPNATGHVDGADEQMPVEESGNMLLMTYSYYKFTGDRNYLRDHYTKLFQWSQFLIEYTLIPSNQLSTDDFVGTLENQTNLAIKGIVGLQAMAEISTVVGNTVDATNFTSTSSSYYQAWEDLAIDPTGTHTVLAYQWRSSWGLLYNSYPDKLLNLGVIRQEVYDMQSSYYATVSEAFGVPLDNRVSLTKSDWELWTAATCEPRTRRLIVNAIAYWLNHTSTNRAFTDLYETISTGGYPQGTTFIARPVAGGHFSLLALQRAGKNSTTGTSEGGGFFPQNGTEPLPASETGLLTVLAGSHPTVAPTVIVDMGTYATSGSVFVSSTASID</sequence>
<proteinExistence type="predicted"/>
<dbReference type="InterPro" id="IPR012341">
    <property type="entry name" value="6hp_glycosidase-like_sf"/>
</dbReference>
<dbReference type="GO" id="GO:0003824">
    <property type="term" value="F:catalytic activity"/>
    <property type="evidence" value="ECO:0007669"/>
    <property type="project" value="UniProtKB-ARBA"/>
</dbReference>
<feature type="domain" description="Glutaminase A central" evidence="3">
    <location>
        <begin position="431"/>
        <end position="786"/>
    </location>
</feature>
<dbReference type="PANTHER" id="PTHR31987:SF1">
    <property type="entry name" value="GLUTAMINASE A"/>
    <property type="match status" value="1"/>
</dbReference>
<gene>
    <name evidence="5" type="primary">gtaA_0</name>
    <name evidence="5" type="ORF">DBV05_g4058</name>
</gene>
<dbReference type="PANTHER" id="PTHR31987">
    <property type="entry name" value="GLUTAMINASE A-RELATED"/>
    <property type="match status" value="1"/>
</dbReference>
<comment type="caution">
    <text evidence="5">The sequence shown here is derived from an EMBL/GenBank/DDBJ whole genome shotgun (WGS) entry which is preliminary data.</text>
</comment>
<protein>
    <submittedName>
        <fullName evidence="5">Glutaminase A</fullName>
    </submittedName>
</protein>
<dbReference type="InterPro" id="IPR032514">
    <property type="entry name" value="GtaA_central"/>
</dbReference>
<evidence type="ECO:0000259" key="4">
    <source>
        <dbReference type="Pfam" id="PF17168"/>
    </source>
</evidence>
<accession>A0A5N5DHM9</accession>
<dbReference type="Pfam" id="PF16334">
    <property type="entry name" value="DUF4964"/>
    <property type="match status" value="1"/>
</dbReference>
<keyword evidence="6" id="KW-1185">Reference proteome</keyword>